<name>W0DHC0_9GAMM</name>
<dbReference type="EMBL" id="CP007029">
    <property type="protein sequence ID" value="AHE97801.1"/>
    <property type="molecule type" value="Genomic_DNA"/>
</dbReference>
<reference evidence="1 2" key="1">
    <citation type="submission" date="2013-12" db="EMBL/GenBank/DDBJ databases">
        <authorList>
            <consortium name="DOE Joint Genome Institute"/>
            <person name="Muyzer G."/>
            <person name="Huntemann M."/>
            <person name="Han J."/>
            <person name="Chen A."/>
            <person name="Kyrpides N."/>
            <person name="Mavromatis K."/>
            <person name="Markowitz V."/>
            <person name="Palaniappan K."/>
            <person name="Ivanova N."/>
            <person name="Schaumberg A."/>
            <person name="Pati A."/>
            <person name="Liolios K."/>
            <person name="Nordberg H.P."/>
            <person name="Cantor M.N."/>
            <person name="Hua S.X."/>
            <person name="Woyke T."/>
        </authorList>
    </citation>
    <scope>NUCLEOTIDE SEQUENCE [LARGE SCALE GENOMIC DNA]</scope>
    <source>
        <strain evidence="1 2">ARh 1</strain>
    </source>
</reference>
<dbReference type="PANTHER" id="PTHR39327">
    <property type="match status" value="1"/>
</dbReference>
<protein>
    <submittedName>
        <fullName evidence="1">Transglutaminase</fullName>
    </submittedName>
</protein>
<gene>
    <name evidence="1" type="ORF">THITH_05475</name>
</gene>
<dbReference type="HOGENOM" id="CLU_085651_0_0_6"/>
<dbReference type="RefSeq" id="WP_006748744.1">
    <property type="nucleotide sequence ID" value="NZ_CP007029.1"/>
</dbReference>
<dbReference type="STRING" id="713585.THITH_05475"/>
<keyword evidence="2" id="KW-1185">Reference proteome</keyword>
<dbReference type="SUPFAM" id="SSF54001">
    <property type="entry name" value="Cysteine proteinases"/>
    <property type="match status" value="1"/>
</dbReference>
<dbReference type="InterPro" id="IPR038765">
    <property type="entry name" value="Papain-like_cys_pep_sf"/>
</dbReference>
<dbReference type="Proteomes" id="UP000005289">
    <property type="component" value="Chromosome"/>
</dbReference>
<dbReference type="Gene3D" id="3.10.620.30">
    <property type="match status" value="1"/>
</dbReference>
<organism evidence="1 2">
    <name type="scientific">Thioalkalivibrio paradoxus ARh 1</name>
    <dbReference type="NCBI Taxonomy" id="713585"/>
    <lineage>
        <taxon>Bacteria</taxon>
        <taxon>Pseudomonadati</taxon>
        <taxon>Pseudomonadota</taxon>
        <taxon>Gammaproteobacteria</taxon>
        <taxon>Chromatiales</taxon>
        <taxon>Ectothiorhodospiraceae</taxon>
        <taxon>Thioalkalivibrio</taxon>
    </lineage>
</organism>
<dbReference type="InterPro" id="IPR010319">
    <property type="entry name" value="Transglutaminase-like_Cys_pept"/>
</dbReference>
<dbReference type="OrthoDB" id="5401788at2"/>
<dbReference type="AlphaFoldDB" id="W0DHC0"/>
<proteinExistence type="predicted"/>
<sequence>MRPARSWPVITLPAIVSALLVCALIAAGWLHAGLSEFARLERLAAQRYDHQAAQRVQDWRDTLVSAASLDERRQVHRINDFFNRNVRYMTDQELWGQTDYWATPLETLGKGGGDCEDYSIAKYVSLRKLGIPDSRLRLFYVHARLGALASNATEAHMVLGYYPSEDAEPLILDNLISDIRPASRRDDLTPVFSFNSQGLWPDGATTSAGDSTARLSNWRGVLERMQADGINLSRPITTGR</sequence>
<evidence type="ECO:0000313" key="2">
    <source>
        <dbReference type="Proteomes" id="UP000005289"/>
    </source>
</evidence>
<evidence type="ECO:0000313" key="1">
    <source>
        <dbReference type="EMBL" id="AHE97801.1"/>
    </source>
</evidence>
<dbReference type="KEGG" id="tti:THITH_05475"/>
<dbReference type="PANTHER" id="PTHR39327:SF1">
    <property type="entry name" value="BLR5470 PROTEIN"/>
    <property type="match status" value="1"/>
</dbReference>
<dbReference type="Pfam" id="PF06035">
    <property type="entry name" value="Peptidase_C93"/>
    <property type="match status" value="1"/>
</dbReference>
<accession>W0DHC0</accession>